<dbReference type="InterPro" id="IPR011330">
    <property type="entry name" value="Glyco_hydro/deAcase_b/a-brl"/>
</dbReference>
<dbReference type="GO" id="GO:0005524">
    <property type="term" value="F:ATP binding"/>
    <property type="evidence" value="ECO:0007669"/>
    <property type="project" value="UniProtKB-UniRule"/>
</dbReference>
<comment type="caution">
    <text evidence="2">The sequence shown here is derived from an EMBL/GenBank/DDBJ whole genome shotgun (WGS) entry which is preliminary data.</text>
</comment>
<evidence type="ECO:0000256" key="1">
    <source>
        <dbReference type="HAMAP-Rule" id="MF_00691"/>
    </source>
</evidence>
<dbReference type="Proteomes" id="UP000295632">
    <property type="component" value="Unassembled WGS sequence"/>
</dbReference>
<dbReference type="EMBL" id="SNYJ01000009">
    <property type="protein sequence ID" value="TDQ38787.1"/>
    <property type="molecule type" value="Genomic_DNA"/>
</dbReference>
<keyword evidence="1" id="KW-0067">ATP-binding</keyword>
<dbReference type="NCBIfam" id="NF003816">
    <property type="entry name" value="PRK05406.1-5"/>
    <property type="match status" value="1"/>
</dbReference>
<comment type="function">
    <text evidence="1">Catalyzes the cleavage of 5-oxoproline to form L-glutamate coupled to the hydrolysis of ATP to ADP and inorganic phosphate.</text>
</comment>
<keyword evidence="1" id="KW-0378">Hydrolase</keyword>
<comment type="catalytic activity">
    <reaction evidence="1">
        <text>5-oxo-L-proline + ATP + 2 H2O = L-glutamate + ADP + phosphate + H(+)</text>
        <dbReference type="Rhea" id="RHEA:10348"/>
        <dbReference type="ChEBI" id="CHEBI:15377"/>
        <dbReference type="ChEBI" id="CHEBI:15378"/>
        <dbReference type="ChEBI" id="CHEBI:29985"/>
        <dbReference type="ChEBI" id="CHEBI:30616"/>
        <dbReference type="ChEBI" id="CHEBI:43474"/>
        <dbReference type="ChEBI" id="CHEBI:58402"/>
        <dbReference type="ChEBI" id="CHEBI:456216"/>
        <dbReference type="EC" id="3.5.2.9"/>
    </reaction>
</comment>
<dbReference type="Pfam" id="PF03746">
    <property type="entry name" value="LamB_YcsF"/>
    <property type="match status" value="1"/>
</dbReference>
<sequence length="259" mass="28040">MATPKTIDLNCDLGESFGQYTIGRDEEMLPLISSVNIACGFHAGDANVMRHTVQQAQSHSLAIGAHPGFQDLQGFGRRDMKLAIEDIYSLVVYQIGALQAFCQVEGAQLSHVKPHGALYNMAAKDMGIADAIARAVHDVDPAILLFGRSRSALIDAGQRQRLHTVEEAFIDRTYQKDGSLTPRQHTNAVHLTVEGAVAQALDLIQNQTVTTVDGAIIHVPCQTLCLHGDHQQSVELAKALREAMAQQGLSVASTKRRIG</sequence>
<dbReference type="Gene3D" id="3.20.20.370">
    <property type="entry name" value="Glycoside hydrolase/deacetylase"/>
    <property type="match status" value="1"/>
</dbReference>
<dbReference type="EC" id="3.5.2.9" evidence="1"/>
<dbReference type="CDD" id="cd10787">
    <property type="entry name" value="LamB_YcsF_like"/>
    <property type="match status" value="1"/>
</dbReference>
<comment type="subunit">
    <text evidence="1">Forms a complex composed of PxpA, PxpB and PxpC.</text>
</comment>
<keyword evidence="3" id="KW-1185">Reference proteome</keyword>
<gene>
    <name evidence="1" type="primary">pxpA</name>
    <name evidence="2" type="ORF">EV213_109156</name>
</gene>
<comment type="similarity">
    <text evidence="1">Belongs to the LamB/PxpA family.</text>
</comment>
<organism evidence="2 3">
    <name type="scientific">Aureibacillus halotolerans</name>
    <dbReference type="NCBI Taxonomy" id="1508390"/>
    <lineage>
        <taxon>Bacteria</taxon>
        <taxon>Bacillati</taxon>
        <taxon>Bacillota</taxon>
        <taxon>Bacilli</taxon>
        <taxon>Bacillales</taxon>
        <taxon>Bacillaceae</taxon>
        <taxon>Aureibacillus</taxon>
    </lineage>
</organism>
<dbReference type="GO" id="GO:0017168">
    <property type="term" value="F:5-oxoprolinase (ATP-hydrolyzing) activity"/>
    <property type="evidence" value="ECO:0007669"/>
    <property type="project" value="UniProtKB-UniRule"/>
</dbReference>
<dbReference type="OrthoDB" id="9773478at2"/>
<keyword evidence="1" id="KW-0547">Nucleotide-binding</keyword>
<dbReference type="AlphaFoldDB" id="A0A4V3D582"/>
<reference evidence="2 3" key="1">
    <citation type="submission" date="2019-03" db="EMBL/GenBank/DDBJ databases">
        <title>Genomic Encyclopedia of Type Strains, Phase IV (KMG-IV): sequencing the most valuable type-strain genomes for metagenomic binning, comparative biology and taxonomic classification.</title>
        <authorList>
            <person name="Goeker M."/>
        </authorList>
    </citation>
    <scope>NUCLEOTIDE SEQUENCE [LARGE SCALE GENOMIC DNA]</scope>
    <source>
        <strain evidence="2 3">DSM 28697</strain>
    </source>
</reference>
<dbReference type="PANTHER" id="PTHR30292">
    <property type="entry name" value="UNCHARACTERIZED PROTEIN YBGL-RELATED"/>
    <property type="match status" value="1"/>
</dbReference>
<evidence type="ECO:0000313" key="2">
    <source>
        <dbReference type="EMBL" id="TDQ38787.1"/>
    </source>
</evidence>
<name>A0A4V3D582_9BACI</name>
<dbReference type="NCBIfam" id="NF003814">
    <property type="entry name" value="PRK05406.1-3"/>
    <property type="match status" value="1"/>
</dbReference>
<evidence type="ECO:0000313" key="3">
    <source>
        <dbReference type="Proteomes" id="UP000295632"/>
    </source>
</evidence>
<proteinExistence type="inferred from homology"/>
<accession>A0A4V3D582</accession>
<dbReference type="PANTHER" id="PTHR30292:SF0">
    <property type="entry name" value="5-OXOPROLINASE SUBUNIT A"/>
    <property type="match status" value="1"/>
</dbReference>
<dbReference type="InterPro" id="IPR005501">
    <property type="entry name" value="LamB/YcsF/PxpA-like"/>
</dbReference>
<dbReference type="GO" id="GO:0005975">
    <property type="term" value="P:carbohydrate metabolic process"/>
    <property type="evidence" value="ECO:0007669"/>
    <property type="project" value="InterPro"/>
</dbReference>
<dbReference type="HAMAP" id="MF_00691">
    <property type="entry name" value="PxpA"/>
    <property type="match status" value="1"/>
</dbReference>
<dbReference type="RefSeq" id="WP_133580834.1">
    <property type="nucleotide sequence ID" value="NZ_SNYJ01000009.1"/>
</dbReference>
<dbReference type="SUPFAM" id="SSF88713">
    <property type="entry name" value="Glycoside hydrolase/deacetylase"/>
    <property type="match status" value="1"/>
</dbReference>
<protein>
    <recommendedName>
        <fullName evidence="1">5-oxoprolinase subunit A</fullName>
        <shortName evidence="1">5-OPase subunit A</shortName>
        <ecNumber evidence="1">3.5.2.9</ecNumber>
    </recommendedName>
    <alternativeName>
        <fullName evidence="1">5-oxoprolinase (ATP-hydrolyzing) subunit A</fullName>
    </alternativeName>
</protein>